<keyword evidence="2" id="KW-1133">Transmembrane helix</keyword>
<dbReference type="EMBL" id="KQ947407">
    <property type="protein sequence ID" value="KUJ21984.1"/>
    <property type="molecule type" value="Genomic_DNA"/>
</dbReference>
<name>A0A194XPI5_MOLSC</name>
<proteinExistence type="predicted"/>
<keyword evidence="2" id="KW-0812">Transmembrane</keyword>
<evidence type="ECO:0000313" key="4">
    <source>
        <dbReference type="Proteomes" id="UP000070700"/>
    </source>
</evidence>
<dbReference type="InParanoid" id="A0A194XPI5"/>
<keyword evidence="4" id="KW-1185">Reference proteome</keyword>
<dbReference type="KEGG" id="psco:LY89DRAFT_778329"/>
<dbReference type="AlphaFoldDB" id="A0A194XPI5"/>
<feature type="region of interest" description="Disordered" evidence="1">
    <location>
        <begin position="191"/>
        <end position="215"/>
    </location>
</feature>
<feature type="compositionally biased region" description="Low complexity" evidence="1">
    <location>
        <begin position="193"/>
        <end position="212"/>
    </location>
</feature>
<keyword evidence="2" id="KW-0472">Membrane</keyword>
<protein>
    <submittedName>
        <fullName evidence="3">Uncharacterized protein</fullName>
    </submittedName>
</protein>
<reference evidence="3 4" key="1">
    <citation type="submission" date="2015-10" db="EMBL/GenBank/DDBJ databases">
        <title>Full genome of DAOMC 229536 Phialocephala scopiformis, a fungal endophyte of spruce producing the potent anti-insectan compound rugulosin.</title>
        <authorList>
            <consortium name="DOE Joint Genome Institute"/>
            <person name="Walker A.K."/>
            <person name="Frasz S.L."/>
            <person name="Seifert K.A."/>
            <person name="Miller J.D."/>
            <person name="Mondo S.J."/>
            <person name="Labutti K."/>
            <person name="Lipzen A."/>
            <person name="Dockter R."/>
            <person name="Kennedy M."/>
            <person name="Grigoriev I.V."/>
            <person name="Spatafora J.W."/>
        </authorList>
    </citation>
    <scope>NUCLEOTIDE SEQUENCE [LARGE SCALE GENOMIC DNA]</scope>
    <source>
        <strain evidence="3 4">CBS 120377</strain>
    </source>
</reference>
<gene>
    <name evidence="3" type="ORF">LY89DRAFT_778329</name>
</gene>
<dbReference type="RefSeq" id="XP_018076339.1">
    <property type="nucleotide sequence ID" value="XM_018222202.1"/>
</dbReference>
<sequence>MSTTTTTTITDPAAIAAFNRGPVTTTFTPPNSCLSILTLNSNMYFGYGGPSYYFDHDCYPSSTANAVSSGWSLYYYSPAQCPLGWVQATRMTESYGAQDTFLSIGASTTAVLCCPSGYFFDIHNSCSNGCASGILSTSTTLLYINPQVNQNSWFSTSATDPSTITVSVSDNGYGIWGSGIPVWWEESDSTLFTSGPPTTSSTPTTPPTNTATVPPPNPTYPSGLSSGAKIGIGIGIPLALLIFGIVGFVCFRRFRVRRRVESAQPEQQDAFMPNPELQQAFMPKPELHGEPAPRAPAQELAVYSDDERHGRDSVVHYELSE</sequence>
<feature type="region of interest" description="Disordered" evidence="1">
    <location>
        <begin position="278"/>
        <end position="298"/>
    </location>
</feature>
<evidence type="ECO:0000256" key="2">
    <source>
        <dbReference type="SAM" id="Phobius"/>
    </source>
</evidence>
<evidence type="ECO:0000313" key="3">
    <source>
        <dbReference type="EMBL" id="KUJ21984.1"/>
    </source>
</evidence>
<feature type="transmembrane region" description="Helical" evidence="2">
    <location>
        <begin position="230"/>
        <end position="251"/>
    </location>
</feature>
<dbReference type="OrthoDB" id="4770059at2759"/>
<dbReference type="Proteomes" id="UP000070700">
    <property type="component" value="Unassembled WGS sequence"/>
</dbReference>
<dbReference type="GeneID" id="28831928"/>
<evidence type="ECO:0000256" key="1">
    <source>
        <dbReference type="SAM" id="MobiDB-lite"/>
    </source>
</evidence>
<organism evidence="3 4">
    <name type="scientific">Mollisia scopiformis</name>
    <name type="common">Conifer needle endophyte fungus</name>
    <name type="synonym">Phialocephala scopiformis</name>
    <dbReference type="NCBI Taxonomy" id="149040"/>
    <lineage>
        <taxon>Eukaryota</taxon>
        <taxon>Fungi</taxon>
        <taxon>Dikarya</taxon>
        <taxon>Ascomycota</taxon>
        <taxon>Pezizomycotina</taxon>
        <taxon>Leotiomycetes</taxon>
        <taxon>Helotiales</taxon>
        <taxon>Mollisiaceae</taxon>
        <taxon>Mollisia</taxon>
    </lineage>
</organism>
<accession>A0A194XPI5</accession>